<dbReference type="Pfam" id="PF00512">
    <property type="entry name" value="HisKA"/>
    <property type="match status" value="1"/>
</dbReference>
<dbReference type="Gene3D" id="3.30.565.10">
    <property type="entry name" value="Histidine kinase-like ATPase, C-terminal domain"/>
    <property type="match status" value="1"/>
</dbReference>
<keyword evidence="6" id="KW-0808">Transferase</keyword>
<feature type="domain" description="Histidine kinase" evidence="14">
    <location>
        <begin position="237"/>
        <end position="450"/>
    </location>
</feature>
<dbReference type="GeneID" id="57690560"/>
<dbReference type="Gene3D" id="1.10.287.130">
    <property type="match status" value="1"/>
</dbReference>
<feature type="coiled-coil region" evidence="12">
    <location>
        <begin position="32"/>
        <end position="59"/>
    </location>
</feature>
<dbReference type="EC" id="2.7.13.3" evidence="3"/>
<dbReference type="Pfam" id="PF02518">
    <property type="entry name" value="HATPase_c"/>
    <property type="match status" value="1"/>
</dbReference>
<gene>
    <name evidence="16" type="ORF">GLV84_03625</name>
</gene>
<dbReference type="Gene3D" id="6.10.340.10">
    <property type="match status" value="1"/>
</dbReference>
<comment type="caution">
    <text evidence="16">The sequence shown here is derived from an EMBL/GenBank/DDBJ whole genome shotgun (WGS) entry which is preliminary data.</text>
</comment>
<dbReference type="InterPro" id="IPR004358">
    <property type="entry name" value="Sig_transdc_His_kin-like_C"/>
</dbReference>
<dbReference type="SUPFAM" id="SSF55874">
    <property type="entry name" value="ATPase domain of HSP90 chaperone/DNA topoisomerase II/histidine kinase"/>
    <property type="match status" value="1"/>
</dbReference>
<dbReference type="InterPro" id="IPR003594">
    <property type="entry name" value="HATPase_dom"/>
</dbReference>
<keyword evidence="10" id="KW-0902">Two-component regulatory system</keyword>
<dbReference type="GO" id="GO:0005524">
    <property type="term" value="F:ATP binding"/>
    <property type="evidence" value="ECO:0007669"/>
    <property type="project" value="UniProtKB-KW"/>
</dbReference>
<dbReference type="CDD" id="cd00082">
    <property type="entry name" value="HisKA"/>
    <property type="match status" value="1"/>
</dbReference>
<dbReference type="RefSeq" id="WP_107368691.1">
    <property type="nucleotide sequence ID" value="NZ_CP045927.1"/>
</dbReference>
<dbReference type="GO" id="GO:0016036">
    <property type="term" value="P:cellular response to phosphate starvation"/>
    <property type="evidence" value="ECO:0007669"/>
    <property type="project" value="TreeGrafter"/>
</dbReference>
<evidence type="ECO:0000259" key="14">
    <source>
        <dbReference type="PROSITE" id="PS50109"/>
    </source>
</evidence>
<keyword evidence="9" id="KW-0067">ATP-binding</keyword>
<dbReference type="SUPFAM" id="SSF47384">
    <property type="entry name" value="Homodimeric domain of signal transducing histidine kinase"/>
    <property type="match status" value="1"/>
</dbReference>
<keyword evidence="13" id="KW-0812">Transmembrane</keyword>
<name>A0A2T4MHB5_9STAP</name>
<evidence type="ECO:0000256" key="13">
    <source>
        <dbReference type="SAM" id="Phobius"/>
    </source>
</evidence>
<evidence type="ECO:0000313" key="17">
    <source>
        <dbReference type="Proteomes" id="UP000646308"/>
    </source>
</evidence>
<keyword evidence="13" id="KW-1133">Transmembrane helix</keyword>
<proteinExistence type="predicted"/>
<feature type="transmembrane region" description="Helical" evidence="13">
    <location>
        <begin position="7"/>
        <end position="30"/>
    </location>
</feature>
<organism evidence="16 17">
    <name type="scientific">Staphylococcus agnetis</name>
    <dbReference type="NCBI Taxonomy" id="985762"/>
    <lineage>
        <taxon>Bacteria</taxon>
        <taxon>Bacillati</taxon>
        <taxon>Bacillota</taxon>
        <taxon>Bacilli</taxon>
        <taxon>Bacillales</taxon>
        <taxon>Staphylococcaceae</taxon>
        <taxon>Staphylococcus</taxon>
    </lineage>
</organism>
<evidence type="ECO:0000256" key="9">
    <source>
        <dbReference type="ARBA" id="ARBA00022840"/>
    </source>
</evidence>
<evidence type="ECO:0000256" key="2">
    <source>
        <dbReference type="ARBA" id="ARBA00004651"/>
    </source>
</evidence>
<dbReference type="InterPro" id="IPR003661">
    <property type="entry name" value="HisK_dim/P_dom"/>
</dbReference>
<dbReference type="InterPro" id="IPR005467">
    <property type="entry name" value="His_kinase_dom"/>
</dbReference>
<dbReference type="CDD" id="cd00075">
    <property type="entry name" value="HATPase"/>
    <property type="match status" value="1"/>
</dbReference>
<evidence type="ECO:0000256" key="12">
    <source>
        <dbReference type="SAM" id="Coils"/>
    </source>
</evidence>
<comment type="catalytic activity">
    <reaction evidence="1">
        <text>ATP + protein L-histidine = ADP + protein N-phospho-L-histidine.</text>
        <dbReference type="EC" id="2.7.13.3"/>
    </reaction>
</comment>
<comment type="subcellular location">
    <subcellularLocation>
        <location evidence="2">Cell membrane</location>
        <topology evidence="2">Multi-pass membrane protein</topology>
    </subcellularLocation>
</comment>
<dbReference type="SMART" id="SM00387">
    <property type="entry name" value="HATPase_c"/>
    <property type="match status" value="1"/>
</dbReference>
<dbReference type="PROSITE" id="PS50885">
    <property type="entry name" value="HAMP"/>
    <property type="match status" value="1"/>
</dbReference>
<dbReference type="FunFam" id="1.10.287.130:FF:000001">
    <property type="entry name" value="Two-component sensor histidine kinase"/>
    <property type="match status" value="1"/>
</dbReference>
<evidence type="ECO:0000256" key="6">
    <source>
        <dbReference type="ARBA" id="ARBA00022679"/>
    </source>
</evidence>
<dbReference type="SMART" id="SM00388">
    <property type="entry name" value="HisKA"/>
    <property type="match status" value="1"/>
</dbReference>
<keyword evidence="8" id="KW-0418">Kinase</keyword>
<keyword evidence="4" id="KW-1003">Cell membrane</keyword>
<evidence type="ECO:0000259" key="15">
    <source>
        <dbReference type="PROSITE" id="PS50885"/>
    </source>
</evidence>
<dbReference type="InterPro" id="IPR003660">
    <property type="entry name" value="HAMP_dom"/>
</dbReference>
<keyword evidence="5" id="KW-0597">Phosphoprotein</keyword>
<dbReference type="CDD" id="cd06225">
    <property type="entry name" value="HAMP"/>
    <property type="match status" value="1"/>
</dbReference>
<dbReference type="InterPro" id="IPR036890">
    <property type="entry name" value="HATPase_C_sf"/>
</dbReference>
<evidence type="ECO:0000256" key="7">
    <source>
        <dbReference type="ARBA" id="ARBA00022741"/>
    </source>
</evidence>
<dbReference type="SMART" id="SM00304">
    <property type="entry name" value="HAMP"/>
    <property type="match status" value="1"/>
</dbReference>
<evidence type="ECO:0000256" key="4">
    <source>
        <dbReference type="ARBA" id="ARBA00022475"/>
    </source>
</evidence>
<feature type="transmembrane region" description="Helical" evidence="13">
    <location>
        <begin position="150"/>
        <end position="169"/>
    </location>
</feature>
<evidence type="ECO:0000256" key="5">
    <source>
        <dbReference type="ARBA" id="ARBA00022553"/>
    </source>
</evidence>
<dbReference type="AlphaFoldDB" id="A0A2T4MHB5"/>
<protein>
    <recommendedName>
        <fullName evidence="3">histidine kinase</fullName>
        <ecNumber evidence="3">2.7.13.3</ecNumber>
    </recommendedName>
</protein>
<sequence length="456" mass="52842">MRLGTRIQLYITLMTVIIVICVNILVYFLFKHYALESELNQLENRSVNIMEEMKASENQTNTEIMNHGYILSDGYISVVNQDDVAIVKFATDVTYNNMELDYRAHQYKRTIDYKGHHFAMVSLPIVWKDGNVVNLQLFENVDFKYESFQMLKWILVGSTLFVLILIFYINNMITRIITEPILQLIQHIKKTEDTKDYQPVHIQKNDSYEIKVLSNSFNDMMNKLKEHDEKQQAFIMNASHELKTPITVISAYSQMLKRFGKKDERTLDESIHAIHDEAQKMKFLTEQLLYVAQITENKTERSLECVHLPTIVQELVDRMTNVYTHTLKVEDYTASGNVQIDVQSFKQLVHIFLDNAHKYGRTSINLILTETKQHVMLSISDDGIGIPQAELPHIFTRFYRVDKARSRQTGGSGLGLSIAQEIAKKEHITIHVNSEVNHGTTFTLTIPKEVNYEITP</sequence>
<dbReference type="EMBL" id="WMFL01000055">
    <property type="protein sequence ID" value="NJI01949.1"/>
    <property type="molecule type" value="Genomic_DNA"/>
</dbReference>
<evidence type="ECO:0000313" key="16">
    <source>
        <dbReference type="EMBL" id="NJI01949.1"/>
    </source>
</evidence>
<dbReference type="PANTHER" id="PTHR45453">
    <property type="entry name" value="PHOSPHATE REGULON SENSOR PROTEIN PHOR"/>
    <property type="match status" value="1"/>
</dbReference>
<dbReference type="InterPro" id="IPR036097">
    <property type="entry name" value="HisK_dim/P_sf"/>
</dbReference>
<keyword evidence="7" id="KW-0547">Nucleotide-binding</keyword>
<dbReference type="Proteomes" id="UP000646308">
    <property type="component" value="Unassembled WGS sequence"/>
</dbReference>
<dbReference type="PANTHER" id="PTHR45453:SF1">
    <property type="entry name" value="PHOSPHATE REGULON SENSOR PROTEIN PHOR"/>
    <property type="match status" value="1"/>
</dbReference>
<dbReference type="GO" id="GO:0005886">
    <property type="term" value="C:plasma membrane"/>
    <property type="evidence" value="ECO:0007669"/>
    <property type="project" value="UniProtKB-SubCell"/>
</dbReference>
<feature type="domain" description="HAMP" evidence="15">
    <location>
        <begin position="175"/>
        <end position="229"/>
    </location>
</feature>
<reference evidence="16" key="1">
    <citation type="submission" date="2019-11" db="EMBL/GenBank/DDBJ databases">
        <title>Whole genome comparisons of Staphylococcus agnetis isolates from cattle and chickens.</title>
        <authorList>
            <person name="Rhoads D."/>
            <person name="Shwani A."/>
            <person name="Adkins P."/>
            <person name="Calcutt M."/>
            <person name="Middleton J."/>
        </authorList>
    </citation>
    <scope>NUCLEOTIDE SEQUENCE</scope>
    <source>
        <strain evidence="16">1387</strain>
    </source>
</reference>
<accession>A0A2T4MHB5</accession>
<dbReference type="PROSITE" id="PS50109">
    <property type="entry name" value="HIS_KIN"/>
    <property type="match status" value="1"/>
</dbReference>
<keyword evidence="12" id="KW-0175">Coiled coil</keyword>
<dbReference type="GO" id="GO:0000155">
    <property type="term" value="F:phosphorelay sensor kinase activity"/>
    <property type="evidence" value="ECO:0007669"/>
    <property type="project" value="InterPro"/>
</dbReference>
<dbReference type="InterPro" id="IPR050351">
    <property type="entry name" value="BphY/WalK/GraS-like"/>
</dbReference>
<evidence type="ECO:0000256" key="11">
    <source>
        <dbReference type="ARBA" id="ARBA00023136"/>
    </source>
</evidence>
<dbReference type="FunFam" id="3.30.565.10:FF:000006">
    <property type="entry name" value="Sensor histidine kinase WalK"/>
    <property type="match status" value="1"/>
</dbReference>
<evidence type="ECO:0000256" key="10">
    <source>
        <dbReference type="ARBA" id="ARBA00023012"/>
    </source>
</evidence>
<dbReference type="PRINTS" id="PR00344">
    <property type="entry name" value="BCTRLSENSOR"/>
</dbReference>
<keyword evidence="11 13" id="KW-0472">Membrane</keyword>
<evidence type="ECO:0000256" key="1">
    <source>
        <dbReference type="ARBA" id="ARBA00000085"/>
    </source>
</evidence>
<dbReference type="GO" id="GO:0004721">
    <property type="term" value="F:phosphoprotein phosphatase activity"/>
    <property type="evidence" value="ECO:0007669"/>
    <property type="project" value="TreeGrafter"/>
</dbReference>
<evidence type="ECO:0000256" key="8">
    <source>
        <dbReference type="ARBA" id="ARBA00022777"/>
    </source>
</evidence>
<evidence type="ECO:0000256" key="3">
    <source>
        <dbReference type="ARBA" id="ARBA00012438"/>
    </source>
</evidence>